<protein>
    <recommendedName>
        <fullName evidence="2">mRNA interferase HigB</fullName>
    </recommendedName>
</protein>
<proteinExistence type="predicted"/>
<dbReference type="GO" id="GO:0003723">
    <property type="term" value="F:RNA binding"/>
    <property type="evidence" value="ECO:0007669"/>
    <property type="project" value="InterPro"/>
</dbReference>
<gene>
    <name evidence="1" type="ORF">AVDCRST_MAG94-4450</name>
</gene>
<dbReference type="Pfam" id="PF09907">
    <property type="entry name" value="HigB_toxin"/>
    <property type="match status" value="1"/>
</dbReference>
<sequence>MHVITRSALTEFWQIHPNAEAALRTWYKLTAQVRWRNFVDVRQTFPSADLVGKFTVFNVGGNNYRLIALVDFNYQKVFIRHVLTHAEYDKEAWKNDPWYR</sequence>
<accession>A0A6J4N4I8</accession>
<dbReference type="EMBL" id="CADCTY010001530">
    <property type="protein sequence ID" value="CAA9374764.1"/>
    <property type="molecule type" value="Genomic_DNA"/>
</dbReference>
<organism evidence="1">
    <name type="scientific">uncultured Leptolyngbya sp</name>
    <dbReference type="NCBI Taxonomy" id="332963"/>
    <lineage>
        <taxon>Bacteria</taxon>
        <taxon>Bacillati</taxon>
        <taxon>Cyanobacteriota</taxon>
        <taxon>Cyanophyceae</taxon>
        <taxon>Leptolyngbyales</taxon>
        <taxon>Leptolyngbyaceae</taxon>
        <taxon>Leptolyngbya group</taxon>
        <taxon>Leptolyngbya</taxon>
        <taxon>environmental samples</taxon>
    </lineage>
</organism>
<name>A0A6J4N4I8_9CYAN</name>
<evidence type="ECO:0008006" key="2">
    <source>
        <dbReference type="Google" id="ProtNLM"/>
    </source>
</evidence>
<dbReference type="GO" id="GO:0004519">
    <property type="term" value="F:endonuclease activity"/>
    <property type="evidence" value="ECO:0007669"/>
    <property type="project" value="InterPro"/>
</dbReference>
<dbReference type="AlphaFoldDB" id="A0A6J4N4I8"/>
<dbReference type="InterPro" id="IPR018669">
    <property type="entry name" value="Toxin_HigB"/>
</dbReference>
<evidence type="ECO:0000313" key="1">
    <source>
        <dbReference type="EMBL" id="CAA9374764.1"/>
    </source>
</evidence>
<dbReference type="GO" id="GO:0110001">
    <property type="term" value="C:toxin-antitoxin complex"/>
    <property type="evidence" value="ECO:0007669"/>
    <property type="project" value="InterPro"/>
</dbReference>
<reference evidence="1" key="1">
    <citation type="submission" date="2020-02" db="EMBL/GenBank/DDBJ databases">
        <authorList>
            <person name="Meier V. D."/>
        </authorList>
    </citation>
    <scope>NUCLEOTIDE SEQUENCE</scope>
    <source>
        <strain evidence="1">AVDCRST_MAG94</strain>
    </source>
</reference>